<keyword evidence="2" id="KW-0012">Acyltransferase</keyword>
<evidence type="ECO:0000256" key="1">
    <source>
        <dbReference type="ARBA" id="ARBA00022679"/>
    </source>
</evidence>
<dbReference type="RefSeq" id="WP_226538676.1">
    <property type="nucleotide sequence ID" value="NZ_CP129013.1"/>
</dbReference>
<dbReference type="InterPro" id="IPR000182">
    <property type="entry name" value="GNAT_dom"/>
</dbReference>
<evidence type="ECO:0000313" key="4">
    <source>
        <dbReference type="EMBL" id="WLR44268.1"/>
    </source>
</evidence>
<dbReference type="PANTHER" id="PTHR43626">
    <property type="entry name" value="ACYL-COA N-ACYLTRANSFERASE"/>
    <property type="match status" value="1"/>
</dbReference>
<protein>
    <submittedName>
        <fullName evidence="4">GNAT family N-acetyltransferase</fullName>
    </submittedName>
</protein>
<evidence type="ECO:0000256" key="2">
    <source>
        <dbReference type="ARBA" id="ARBA00023315"/>
    </source>
</evidence>
<organism evidence="4 5">
    <name type="scientific">Bacillus carboniphilus</name>
    <dbReference type="NCBI Taxonomy" id="86663"/>
    <lineage>
        <taxon>Bacteria</taxon>
        <taxon>Bacillati</taxon>
        <taxon>Bacillota</taxon>
        <taxon>Bacilli</taxon>
        <taxon>Bacillales</taxon>
        <taxon>Bacillaceae</taxon>
        <taxon>Bacillus</taxon>
    </lineage>
</organism>
<dbReference type="EMBL" id="CP129013">
    <property type="protein sequence ID" value="WLR44268.1"/>
    <property type="molecule type" value="Genomic_DNA"/>
</dbReference>
<dbReference type="PANTHER" id="PTHR43626:SF4">
    <property type="entry name" value="GCN5-RELATED N-ACETYLTRANSFERASE 2, CHLOROPLASTIC"/>
    <property type="match status" value="1"/>
</dbReference>
<accession>A0ABY9K102</accession>
<evidence type="ECO:0000313" key="5">
    <source>
        <dbReference type="Proteomes" id="UP001197974"/>
    </source>
</evidence>
<dbReference type="InterPro" id="IPR016181">
    <property type="entry name" value="Acyl_CoA_acyltransferase"/>
</dbReference>
<reference evidence="4 5" key="1">
    <citation type="submission" date="2023-06" db="EMBL/GenBank/DDBJ databases">
        <title>Five Gram-positive bacteria isolated from mangrove sediments in Shenzhen, Guangdong, China.</title>
        <authorList>
            <person name="Yu S."/>
            <person name="Zheng W."/>
            <person name="Huang Y."/>
        </authorList>
    </citation>
    <scope>NUCLEOTIDE SEQUENCE [LARGE SCALE GENOMIC DNA]</scope>
    <source>
        <strain evidence="4 5">SaN35-3</strain>
    </source>
</reference>
<dbReference type="SUPFAM" id="SSF55729">
    <property type="entry name" value="Acyl-CoA N-acyltransferases (Nat)"/>
    <property type="match status" value="1"/>
</dbReference>
<dbReference type="InterPro" id="IPR045039">
    <property type="entry name" value="NSI-like"/>
</dbReference>
<evidence type="ECO:0000259" key="3">
    <source>
        <dbReference type="PROSITE" id="PS51186"/>
    </source>
</evidence>
<proteinExistence type="predicted"/>
<dbReference type="Pfam" id="PF00583">
    <property type="entry name" value="Acetyltransf_1"/>
    <property type="match status" value="1"/>
</dbReference>
<dbReference type="Proteomes" id="UP001197974">
    <property type="component" value="Chromosome"/>
</dbReference>
<sequence>MEQVYWSVGWKKHTVEVIEKIFIASNVFAISSINGQVVGLGRAISDGVFNAAIYDVVVHKDFQGRGIGDKIMNSLLEQLSDISCVHLISTTGNEHFYYKHAFKNVKTGMARYINVQLQQKYLN</sequence>
<dbReference type="CDD" id="cd04301">
    <property type="entry name" value="NAT_SF"/>
    <property type="match status" value="1"/>
</dbReference>
<keyword evidence="1" id="KW-0808">Transferase</keyword>
<dbReference type="PROSITE" id="PS51186">
    <property type="entry name" value="GNAT"/>
    <property type="match status" value="1"/>
</dbReference>
<keyword evidence="5" id="KW-1185">Reference proteome</keyword>
<dbReference type="Gene3D" id="3.40.630.30">
    <property type="match status" value="1"/>
</dbReference>
<name>A0ABY9K102_9BACI</name>
<feature type="domain" description="N-acetyltransferase" evidence="3">
    <location>
        <begin position="1"/>
        <end position="123"/>
    </location>
</feature>
<gene>
    <name evidence="4" type="ORF">LC087_06075</name>
</gene>